<sequence>MSGANVPLARGWQAVMLESSVTVRIGPPPPPPAGAVIRTIEAVWEAERAMRPRLFNGRIFTADRIEPGAVTGHWTEYKRQLAQIRRPELREVLALRPLAVNGLLCCPEGAVLGRRSADAVYLAGDWQATPAGSIEDRGDDQVDLLDQIGAELHEELGLDAEAISSVEPVAAVEHAGSRIVDLCFLLWTPLSFDVIFGAQRRAGNDEYDALRLVQPDRLDDVLTELGDLLLPSAAILLERWRTAGTR</sequence>
<name>A0ABT1VXZ0_9PROT</name>
<evidence type="ECO:0000313" key="2">
    <source>
        <dbReference type="EMBL" id="MCQ8241207.1"/>
    </source>
</evidence>
<gene>
    <name evidence="2" type="ORF">NFI88_10185</name>
</gene>
<dbReference type="InterPro" id="IPR015797">
    <property type="entry name" value="NUDIX_hydrolase-like_dom_sf"/>
</dbReference>
<feature type="domain" description="Nudix hydrolase" evidence="1">
    <location>
        <begin position="95"/>
        <end position="236"/>
    </location>
</feature>
<comment type="caution">
    <text evidence="2">The sequence shown here is derived from an EMBL/GenBank/DDBJ whole genome shotgun (WGS) entry which is preliminary data.</text>
</comment>
<dbReference type="SUPFAM" id="SSF55811">
    <property type="entry name" value="Nudix"/>
    <property type="match status" value="1"/>
</dbReference>
<keyword evidence="2" id="KW-0378">Hydrolase</keyword>
<reference evidence="2 3" key="1">
    <citation type="submission" date="2022-06" db="EMBL/GenBank/DDBJ databases">
        <title>Rhizosaccharibacter gen. nov. sp. nov. KSS12, endophytic bacteria isolated from sugarcane.</title>
        <authorList>
            <person name="Pitiwittayakul N."/>
        </authorList>
    </citation>
    <scope>NUCLEOTIDE SEQUENCE [LARGE SCALE GENOMIC DNA]</scope>
    <source>
        <strain evidence="2 3">KSS12</strain>
    </source>
</reference>
<dbReference type="PROSITE" id="PS51462">
    <property type="entry name" value="NUDIX"/>
    <property type="match status" value="1"/>
</dbReference>
<proteinExistence type="predicted"/>
<dbReference type="Gene3D" id="3.90.79.10">
    <property type="entry name" value="Nucleoside Triphosphate Pyrophosphohydrolase"/>
    <property type="match status" value="1"/>
</dbReference>
<dbReference type="Proteomes" id="UP001524547">
    <property type="component" value="Unassembled WGS sequence"/>
</dbReference>
<dbReference type="EMBL" id="JAMZEJ010000005">
    <property type="protein sequence ID" value="MCQ8241207.1"/>
    <property type="molecule type" value="Genomic_DNA"/>
</dbReference>
<dbReference type="RefSeq" id="WP_422919942.1">
    <property type="nucleotide sequence ID" value="NZ_JAMZEJ010000005.1"/>
</dbReference>
<dbReference type="InterPro" id="IPR000086">
    <property type="entry name" value="NUDIX_hydrolase_dom"/>
</dbReference>
<accession>A0ABT1VXZ0</accession>
<evidence type="ECO:0000313" key="3">
    <source>
        <dbReference type="Proteomes" id="UP001524547"/>
    </source>
</evidence>
<keyword evidence="3" id="KW-1185">Reference proteome</keyword>
<organism evidence="2 3">
    <name type="scientific">Rhizosaccharibacter radicis</name>
    <dbReference type="NCBI Taxonomy" id="2782605"/>
    <lineage>
        <taxon>Bacteria</taxon>
        <taxon>Pseudomonadati</taxon>
        <taxon>Pseudomonadota</taxon>
        <taxon>Alphaproteobacteria</taxon>
        <taxon>Acetobacterales</taxon>
        <taxon>Acetobacteraceae</taxon>
        <taxon>Rhizosaccharibacter</taxon>
    </lineage>
</organism>
<evidence type="ECO:0000259" key="1">
    <source>
        <dbReference type="PROSITE" id="PS51462"/>
    </source>
</evidence>
<protein>
    <submittedName>
        <fullName evidence="2">NUDIX hydrolase</fullName>
    </submittedName>
</protein>
<dbReference type="GO" id="GO:0016787">
    <property type="term" value="F:hydrolase activity"/>
    <property type="evidence" value="ECO:0007669"/>
    <property type="project" value="UniProtKB-KW"/>
</dbReference>